<dbReference type="EMBL" id="HBEG01024572">
    <property type="protein sequence ID" value="CAD8360546.1"/>
    <property type="molecule type" value="Transcribed_RNA"/>
</dbReference>
<dbReference type="Gene3D" id="3.40.50.1820">
    <property type="entry name" value="alpha/beta hydrolase"/>
    <property type="match status" value="1"/>
</dbReference>
<gene>
    <name evidence="2" type="ORF">PBAH0796_LOCUS14919</name>
</gene>
<name>A0A7S0FHT7_9DINO</name>
<protein>
    <recommendedName>
        <fullName evidence="3">1-alkyl-2-acetylglycerophosphocholine esterase</fullName>
    </recommendedName>
</protein>
<feature type="signal peptide" evidence="1">
    <location>
        <begin position="1"/>
        <end position="18"/>
    </location>
</feature>
<proteinExistence type="predicted"/>
<dbReference type="AlphaFoldDB" id="A0A7S0FHT7"/>
<dbReference type="InterPro" id="IPR025660">
    <property type="entry name" value="Pept_his_AS"/>
</dbReference>
<accession>A0A7S0FHT7</accession>
<dbReference type="SUPFAM" id="SSF53474">
    <property type="entry name" value="alpha/beta-Hydrolases"/>
    <property type="match status" value="1"/>
</dbReference>
<dbReference type="PROSITE" id="PS00639">
    <property type="entry name" value="THIOL_PROTEASE_HIS"/>
    <property type="match status" value="1"/>
</dbReference>
<evidence type="ECO:0000313" key="2">
    <source>
        <dbReference type="EMBL" id="CAD8360546.1"/>
    </source>
</evidence>
<organism evidence="2">
    <name type="scientific">Pyrodinium bahamense</name>
    <dbReference type="NCBI Taxonomy" id="73915"/>
    <lineage>
        <taxon>Eukaryota</taxon>
        <taxon>Sar</taxon>
        <taxon>Alveolata</taxon>
        <taxon>Dinophyceae</taxon>
        <taxon>Gonyaulacales</taxon>
        <taxon>Pyrocystaceae</taxon>
        <taxon>Pyrodinium</taxon>
    </lineage>
</organism>
<dbReference type="InterPro" id="IPR029058">
    <property type="entry name" value="AB_hydrolase_fold"/>
</dbReference>
<keyword evidence="1" id="KW-0732">Signal</keyword>
<sequence length="386" mass="41528">MVCGKLTFVLALLPHTRGDNLWPPSSLHTFSSDWDVLSDDFAAHSAWGGKTVAKSASDPEDMLLVFLPGTFTVPAQFSILLEWASSLGFDIIGLDYGWGPAPDSKVSAQCASTDSCQECMDNYHEVVLTGNGSNLENGNWPVFGEEQASTLAPTYWLSYGVQFIPTTQVPEVNSSAPLPEPAQEYILSMHKFSITTLLIRVLQKLGWSKYLTTGAQVKWDKVFLAGHSQGAGHAGYTAFRHPEILGALMLSGPQDTCGEKGAARLPAEHSHLYRCYAEDEPGRPAIEKTSSSLFNLTATIHSENSQKYRGQGIWCPPPAHCATAVDDQLVAEAVDVCFGMMRKVIPSGATTRPSTTPEPVTVAGGAAVFSLIIAKVVGAIQAVRLQ</sequence>
<evidence type="ECO:0008006" key="3">
    <source>
        <dbReference type="Google" id="ProtNLM"/>
    </source>
</evidence>
<feature type="chain" id="PRO_5030841338" description="1-alkyl-2-acetylglycerophosphocholine esterase" evidence="1">
    <location>
        <begin position="19"/>
        <end position="386"/>
    </location>
</feature>
<reference evidence="2" key="1">
    <citation type="submission" date="2021-01" db="EMBL/GenBank/DDBJ databases">
        <authorList>
            <person name="Corre E."/>
            <person name="Pelletier E."/>
            <person name="Niang G."/>
            <person name="Scheremetjew M."/>
            <person name="Finn R."/>
            <person name="Kale V."/>
            <person name="Holt S."/>
            <person name="Cochrane G."/>
            <person name="Meng A."/>
            <person name="Brown T."/>
            <person name="Cohen L."/>
        </authorList>
    </citation>
    <scope>NUCLEOTIDE SEQUENCE</scope>
    <source>
        <strain evidence="2">Pbaha01</strain>
    </source>
</reference>
<evidence type="ECO:0000256" key="1">
    <source>
        <dbReference type="SAM" id="SignalP"/>
    </source>
</evidence>